<evidence type="ECO:0000256" key="1">
    <source>
        <dbReference type="SAM" id="Phobius"/>
    </source>
</evidence>
<proteinExistence type="predicted"/>
<accession>E6UI68</accession>
<dbReference type="KEGG" id="ral:Rumal_0789"/>
<dbReference type="HOGENOM" id="CLU_876849_0_0_9"/>
<dbReference type="Proteomes" id="UP000006919">
    <property type="component" value="Chromosome"/>
</dbReference>
<feature type="transmembrane region" description="Helical" evidence="1">
    <location>
        <begin position="21"/>
        <end position="40"/>
    </location>
</feature>
<dbReference type="eggNOG" id="COG2207">
    <property type="taxonomic scope" value="Bacteria"/>
</dbReference>
<evidence type="ECO:0000313" key="2">
    <source>
        <dbReference type="EMBL" id="ADU21321.1"/>
    </source>
</evidence>
<dbReference type="RefSeq" id="WP_013497503.1">
    <property type="nucleotide sequence ID" value="NC_014833.1"/>
</dbReference>
<keyword evidence="1" id="KW-0812">Transmembrane</keyword>
<keyword evidence="1" id="KW-1133">Transmembrane helix</keyword>
<dbReference type="EMBL" id="CP002403">
    <property type="protein sequence ID" value="ADU21321.1"/>
    <property type="molecule type" value="Genomic_DNA"/>
</dbReference>
<evidence type="ECO:0000313" key="3">
    <source>
        <dbReference type="Proteomes" id="UP000006919"/>
    </source>
</evidence>
<name>E6UI68_RUMA7</name>
<sequence length="317" mass="36987">MKYKYTNENIRKKIKDDEKSFYISIAMISLAVFLIFISLLSTYKDLSTDRKIDPDNLHIEDETIYSAEITETPVEVYPHYYAVRTDKDVILMRGINEAIKEQQVVGYVKVKGILKNTLSKAKASAEKYFIDNNIYSSENMKKHSSFFMDCDKIGFTDRLTDEHPVGMVFGITLLVFWAMWESVSRSINAIKHLRPNCGSIRFTHQEIDDQANLPNSKWISSNDVYITPKIVIGLNRGLTAVEYSDIEKIYVKKKRHTESNKFRKRPFKRTRKKYYTYKVIAVTGNKKRLTLCENRGIDQQLRPTINEKCVRDVWADD</sequence>
<dbReference type="AlphaFoldDB" id="E6UI68"/>
<protein>
    <submittedName>
        <fullName evidence="2">Uncharacterized protein</fullName>
    </submittedName>
</protein>
<keyword evidence="1" id="KW-0472">Membrane</keyword>
<reference evidence="2 3" key="1">
    <citation type="journal article" date="2011" name="J. Bacteriol.">
        <title>Complete genome of the cellulolytic ruminal bacterium Ruminococcus albus 7.</title>
        <authorList>
            <person name="Suen G."/>
            <person name="Stevenson D.M."/>
            <person name="Bruce D.C."/>
            <person name="Chertkov O."/>
            <person name="Copeland A."/>
            <person name="Cheng J.F."/>
            <person name="Detter C."/>
            <person name="Detter J.C."/>
            <person name="Goodwin L.A."/>
            <person name="Han C.S."/>
            <person name="Hauser L.J."/>
            <person name="Ivanova N.N."/>
            <person name="Kyrpides N.C."/>
            <person name="Land M.L."/>
            <person name="Lapidus A."/>
            <person name="Lucas S."/>
            <person name="Ovchinnikova G."/>
            <person name="Pitluck S."/>
            <person name="Tapia R."/>
            <person name="Woyke T."/>
            <person name="Boyum J."/>
            <person name="Mead D."/>
            <person name="Weimer P.J."/>
        </authorList>
    </citation>
    <scope>NUCLEOTIDE SEQUENCE [LARGE SCALE GENOMIC DNA]</scope>
    <source>
        <strain evidence="3">ATCC 27210 / DSM 20455 / JCM 14654 / NCDO 2250 / 7</strain>
    </source>
</reference>
<dbReference type="STRING" id="697329.Rumal_0789"/>
<organism evidence="2 3">
    <name type="scientific">Ruminococcus albus (strain ATCC 27210 / DSM 20455 / JCM 14654 / NCDO 2250 / 7)</name>
    <dbReference type="NCBI Taxonomy" id="697329"/>
    <lineage>
        <taxon>Bacteria</taxon>
        <taxon>Bacillati</taxon>
        <taxon>Bacillota</taxon>
        <taxon>Clostridia</taxon>
        <taxon>Eubacteriales</taxon>
        <taxon>Oscillospiraceae</taxon>
        <taxon>Ruminococcus</taxon>
    </lineage>
</organism>
<gene>
    <name evidence="2" type="ordered locus">Rumal_0789</name>
</gene>